<keyword evidence="3" id="KW-1185">Reference proteome</keyword>
<proteinExistence type="predicted"/>
<organism evidence="2 3">
    <name type="scientific">Cirrhinus mrigala</name>
    <name type="common">Mrigala</name>
    <dbReference type="NCBI Taxonomy" id="683832"/>
    <lineage>
        <taxon>Eukaryota</taxon>
        <taxon>Metazoa</taxon>
        <taxon>Chordata</taxon>
        <taxon>Craniata</taxon>
        <taxon>Vertebrata</taxon>
        <taxon>Euteleostomi</taxon>
        <taxon>Actinopterygii</taxon>
        <taxon>Neopterygii</taxon>
        <taxon>Teleostei</taxon>
        <taxon>Ostariophysi</taxon>
        <taxon>Cypriniformes</taxon>
        <taxon>Cyprinidae</taxon>
        <taxon>Labeoninae</taxon>
        <taxon>Labeonini</taxon>
        <taxon>Cirrhinus</taxon>
    </lineage>
</organism>
<evidence type="ECO:0000313" key="2">
    <source>
        <dbReference type="EMBL" id="KAL0156792.1"/>
    </source>
</evidence>
<dbReference type="EMBL" id="JAMKFB020000024">
    <property type="protein sequence ID" value="KAL0156792.1"/>
    <property type="molecule type" value="Genomic_DNA"/>
</dbReference>
<name>A0ABD0N6G6_CIRMR</name>
<evidence type="ECO:0000313" key="3">
    <source>
        <dbReference type="Proteomes" id="UP001529510"/>
    </source>
</evidence>
<keyword evidence="1" id="KW-0472">Membrane</keyword>
<feature type="non-terminal residue" evidence="2">
    <location>
        <position position="68"/>
    </location>
</feature>
<feature type="non-terminal residue" evidence="2">
    <location>
        <position position="1"/>
    </location>
</feature>
<evidence type="ECO:0000256" key="1">
    <source>
        <dbReference type="SAM" id="Phobius"/>
    </source>
</evidence>
<keyword evidence="1" id="KW-0812">Transmembrane</keyword>
<reference evidence="2 3" key="1">
    <citation type="submission" date="2024-05" db="EMBL/GenBank/DDBJ databases">
        <title>Genome sequencing and assembly of Indian major carp, Cirrhinus mrigala (Hamilton, 1822).</title>
        <authorList>
            <person name="Mohindra V."/>
            <person name="Chowdhury L.M."/>
            <person name="Lal K."/>
            <person name="Jena J.K."/>
        </authorList>
    </citation>
    <scope>NUCLEOTIDE SEQUENCE [LARGE SCALE GENOMIC DNA]</scope>
    <source>
        <strain evidence="2">CM1030</strain>
        <tissue evidence="2">Blood</tissue>
    </source>
</reference>
<protein>
    <submittedName>
        <fullName evidence="2">Uncharacterized protein</fullName>
    </submittedName>
</protein>
<dbReference type="Proteomes" id="UP001529510">
    <property type="component" value="Unassembled WGS sequence"/>
</dbReference>
<feature type="transmembrane region" description="Helical" evidence="1">
    <location>
        <begin position="42"/>
        <end position="66"/>
    </location>
</feature>
<gene>
    <name evidence="2" type="ORF">M9458_048038</name>
</gene>
<accession>A0ABD0N6G6</accession>
<dbReference type="InterPro" id="IPR004156">
    <property type="entry name" value="OATP"/>
</dbReference>
<keyword evidence="1" id="KW-1133">Transmembrane helix</keyword>
<dbReference type="AlphaFoldDB" id="A0ABD0N6G6"/>
<dbReference type="Pfam" id="PF03137">
    <property type="entry name" value="OATP"/>
    <property type="match status" value="1"/>
</dbReference>
<comment type="caution">
    <text evidence="2">The sequence shown here is derived from an EMBL/GenBank/DDBJ whole genome shotgun (WGS) entry which is preliminary data.</text>
</comment>
<sequence>RQVITPPTSGQGNQLQLVIVKTYLNENGFAVSGKCDRTCNTLIPFLIFLFIVTLITACAQPSAIIVTL</sequence>